<sequence length="127" mass="14259">MINLYLDKRLELSSDQAITATAERQNAIDFGVNSCSADGKRIDFRIKEKFQGGTSLKFILQDSANGTSFDDKLTSPTFNTAALVESQKEPFYSLVIPKGLRRYIRVKYDVQGTFTKGKIHAILNTEM</sequence>
<dbReference type="InterPro" id="IPR048922">
    <property type="entry name" value="Bbp16"/>
</dbReference>
<name>A0A8S5LL45_9CAUD</name>
<protein>
    <submittedName>
        <fullName evidence="1">Major capsid protein</fullName>
    </submittedName>
</protein>
<evidence type="ECO:0000313" key="1">
    <source>
        <dbReference type="EMBL" id="DAD70568.1"/>
    </source>
</evidence>
<dbReference type="Gene3D" id="2.60.120.1110">
    <property type="match status" value="1"/>
</dbReference>
<dbReference type="EMBL" id="BK015868">
    <property type="protein sequence ID" value="DAD70568.1"/>
    <property type="molecule type" value="Genomic_DNA"/>
</dbReference>
<proteinExistence type="predicted"/>
<dbReference type="Pfam" id="PF21190">
    <property type="entry name" value="Bbp16"/>
    <property type="match status" value="1"/>
</dbReference>
<reference evidence="1" key="1">
    <citation type="journal article" date="2021" name="Proc. Natl. Acad. Sci. U.S.A.">
        <title>A Catalog of Tens of Thousands of Viruses from Human Metagenomes Reveals Hidden Associations with Chronic Diseases.</title>
        <authorList>
            <person name="Tisza M.J."/>
            <person name="Buck C.B."/>
        </authorList>
    </citation>
    <scope>NUCLEOTIDE SEQUENCE</scope>
    <source>
        <strain evidence="1">CtvSF8</strain>
    </source>
</reference>
<organism evidence="1">
    <name type="scientific">Podoviridae sp. ctvSF8</name>
    <dbReference type="NCBI Taxonomy" id="2827621"/>
    <lineage>
        <taxon>Viruses</taxon>
        <taxon>Duplodnaviria</taxon>
        <taxon>Heunggongvirae</taxon>
        <taxon>Uroviricota</taxon>
        <taxon>Caudoviricetes</taxon>
    </lineage>
</organism>
<accession>A0A8S5LL45</accession>